<name>A0ABX0TXZ6_9SPHN</name>
<evidence type="ECO:0000313" key="6">
    <source>
        <dbReference type="EMBL" id="NIJ08620.1"/>
    </source>
</evidence>
<dbReference type="Proteomes" id="UP000727456">
    <property type="component" value="Unassembled WGS sequence"/>
</dbReference>
<dbReference type="CDD" id="cd06339">
    <property type="entry name" value="PBP1_YraM_LppC_lipoprotein-like"/>
    <property type="match status" value="1"/>
</dbReference>
<organism evidence="6 7">
    <name type="scientific">Sphingomonas vulcanisoli</name>
    <dbReference type="NCBI Taxonomy" id="1658060"/>
    <lineage>
        <taxon>Bacteria</taxon>
        <taxon>Pseudomonadati</taxon>
        <taxon>Pseudomonadota</taxon>
        <taxon>Alphaproteobacteria</taxon>
        <taxon>Sphingomonadales</taxon>
        <taxon>Sphingomonadaceae</taxon>
        <taxon>Sphingomonas</taxon>
    </lineage>
</organism>
<dbReference type="PANTHER" id="PTHR30483">
    <property type="entry name" value="LEUCINE-SPECIFIC-BINDING PROTEIN"/>
    <property type="match status" value="1"/>
</dbReference>
<gene>
    <name evidence="6" type="ORF">FHS31_002241</name>
</gene>
<sequence>MGSMAEAGRVRQSWRRAAAMAFALLLAACQTAGPVRRAPIAPPPPPKAGPAAPISALPEDRERHRVALLVPLSGPNGSVGQSIANAAQLALADTKDRALRVTTYDTGTGATAAATKAIADGNQLILGPLLGEDVRAVAPVAKGAGVPVLAFSNDAGAVSDNVWLLGFQPAQSIDRVVRYAKSRGLTRFAGLVPQGAYGRGAANTLIRAAEAAGGNVVTMQSYERSPKAIGAAVTLLSKQKYDAVLIADSGRVAVMAAPLIRSHGGQDARLLGTELWNAETGLNAAATMAGAWYASVDDAMFQSLAARYKARYGRTPFRLTSLGYDAVLLAVRIARDWKPGAPFPQDRLSDEDGFSGVDGAFRFGSSHLAERALAVHQLGPNGGTVVSPAAAQF</sequence>
<feature type="chain" id="PRO_5047504702" evidence="4">
    <location>
        <begin position="33"/>
        <end position="393"/>
    </location>
</feature>
<feature type="signal peptide" evidence="4">
    <location>
        <begin position="1"/>
        <end position="32"/>
    </location>
</feature>
<reference evidence="6 7" key="1">
    <citation type="submission" date="2020-03" db="EMBL/GenBank/DDBJ databases">
        <title>Genomic Encyclopedia of Type Strains, Phase III (KMG-III): the genomes of soil and plant-associated and newly described type strains.</title>
        <authorList>
            <person name="Whitman W."/>
        </authorList>
    </citation>
    <scope>NUCLEOTIDE SEQUENCE [LARGE SCALE GENOMIC DNA]</scope>
    <source>
        <strain evidence="6 7">CECT 8804</strain>
    </source>
</reference>
<dbReference type="InterPro" id="IPR028082">
    <property type="entry name" value="Peripla_BP_I"/>
</dbReference>
<evidence type="ECO:0000313" key="7">
    <source>
        <dbReference type="Proteomes" id="UP000727456"/>
    </source>
</evidence>
<dbReference type="InterPro" id="IPR051010">
    <property type="entry name" value="BCAA_transport"/>
</dbReference>
<comment type="caution">
    <text evidence="6">The sequence shown here is derived from an EMBL/GenBank/DDBJ whole genome shotgun (WGS) entry which is preliminary data.</text>
</comment>
<comment type="similarity">
    <text evidence="1">Belongs to the leucine-binding protein family.</text>
</comment>
<dbReference type="Gene3D" id="3.40.50.2300">
    <property type="match status" value="2"/>
</dbReference>
<evidence type="ECO:0000256" key="4">
    <source>
        <dbReference type="SAM" id="SignalP"/>
    </source>
</evidence>
<dbReference type="Pfam" id="PF13458">
    <property type="entry name" value="Peripla_BP_6"/>
    <property type="match status" value="1"/>
</dbReference>
<evidence type="ECO:0000256" key="1">
    <source>
        <dbReference type="ARBA" id="ARBA00010062"/>
    </source>
</evidence>
<dbReference type="RefSeq" id="WP_341786342.1">
    <property type="nucleotide sequence ID" value="NZ_JAAOZC010000005.1"/>
</dbReference>
<evidence type="ECO:0000256" key="3">
    <source>
        <dbReference type="ARBA" id="ARBA00022970"/>
    </source>
</evidence>
<feature type="domain" description="Leucine-binding protein" evidence="5">
    <location>
        <begin position="65"/>
        <end position="338"/>
    </location>
</feature>
<dbReference type="InterPro" id="IPR028081">
    <property type="entry name" value="Leu-bd"/>
</dbReference>
<keyword evidence="2 4" id="KW-0732">Signal</keyword>
<keyword evidence="3" id="KW-0029">Amino-acid transport</keyword>
<protein>
    <submittedName>
        <fullName evidence="6">ABC-type branched-subunit amino acid transport system substrate-binding protein</fullName>
    </submittedName>
</protein>
<dbReference type="PANTHER" id="PTHR30483:SF6">
    <property type="entry name" value="PERIPLASMIC BINDING PROTEIN OF ABC TRANSPORTER FOR NATURAL AMINO ACIDS"/>
    <property type="match status" value="1"/>
</dbReference>
<keyword evidence="7" id="KW-1185">Reference proteome</keyword>
<proteinExistence type="inferred from homology"/>
<dbReference type="EMBL" id="JAAOZC010000005">
    <property type="protein sequence ID" value="NIJ08620.1"/>
    <property type="molecule type" value="Genomic_DNA"/>
</dbReference>
<evidence type="ECO:0000256" key="2">
    <source>
        <dbReference type="ARBA" id="ARBA00022729"/>
    </source>
</evidence>
<dbReference type="SUPFAM" id="SSF53822">
    <property type="entry name" value="Periplasmic binding protein-like I"/>
    <property type="match status" value="1"/>
</dbReference>
<evidence type="ECO:0000259" key="5">
    <source>
        <dbReference type="Pfam" id="PF13458"/>
    </source>
</evidence>
<accession>A0ABX0TXZ6</accession>
<keyword evidence="3" id="KW-0813">Transport</keyword>